<dbReference type="STRING" id="584787.GCA_001247655_03567"/>
<protein>
    <submittedName>
        <fullName evidence="2">MSHA biogenesis protein MshM</fullName>
    </submittedName>
</protein>
<dbReference type="Pfam" id="PF13401">
    <property type="entry name" value="AAA_22"/>
    <property type="match status" value="1"/>
</dbReference>
<dbReference type="OrthoDB" id="9780149at2"/>
<dbReference type="InterPro" id="IPR027417">
    <property type="entry name" value="P-loop_NTPase"/>
</dbReference>
<dbReference type="GO" id="GO:0016887">
    <property type="term" value="F:ATP hydrolysis activity"/>
    <property type="evidence" value="ECO:0007669"/>
    <property type="project" value="InterPro"/>
</dbReference>
<evidence type="ECO:0000313" key="3">
    <source>
        <dbReference type="Proteomes" id="UP000268033"/>
    </source>
</evidence>
<dbReference type="AlphaFoldDB" id="A0A3N1PVR0"/>
<dbReference type="Gene3D" id="3.40.50.300">
    <property type="entry name" value="P-loop containing nucleotide triphosphate hydrolases"/>
    <property type="match status" value="1"/>
</dbReference>
<dbReference type="PANTHER" id="PTHR35894">
    <property type="entry name" value="GENERAL SECRETION PATHWAY PROTEIN A-RELATED"/>
    <property type="match status" value="1"/>
</dbReference>
<comment type="caution">
    <text evidence="2">The sequence shown here is derived from an EMBL/GenBank/DDBJ whole genome shotgun (WGS) entry which is preliminary data.</text>
</comment>
<sequence length="276" mass="30759">MYLQHFGLSDKPFGLSPSTAFYCDLPMHAEALDVLKLALADGEGFIKVTGEVGTGKTLLCRRLLSELAAPFTLAYLPNPDLSPGELRWALAMELGLKQTGNIDQQQLGHLLQRQLIGLAANGRSPVVIIDEAQALPDETLEALRLLTNLETESRKLLQVVLLGQPELDARLRQHHLRQLAQRVSFHYRLRAMNRQELRYYVGHRLRCAGSGKMLFSGAALWALYRASRGIPRLVNILCHKALLLAFGKGLKQAGWRQMRLAIRDTESCYRAAGALL</sequence>
<dbReference type="RefSeq" id="WP_050659037.1">
    <property type="nucleotide sequence ID" value="NZ_JBLXAC010000002.1"/>
</dbReference>
<reference evidence="2 3" key="1">
    <citation type="submission" date="2018-11" db="EMBL/GenBank/DDBJ databases">
        <title>Genomic Encyclopedia of Type Strains, Phase IV (KMG-IV): sequencing the most valuable type-strain genomes for metagenomic binning, comparative biology and taxonomic classification.</title>
        <authorList>
            <person name="Goeker M."/>
        </authorList>
    </citation>
    <scope>NUCLEOTIDE SEQUENCE [LARGE SCALE GENOMIC DNA]</scope>
    <source>
        <strain evidence="2 3">DSM 21945</strain>
    </source>
</reference>
<feature type="domain" description="AAA+ ATPase" evidence="1">
    <location>
        <begin position="42"/>
        <end position="186"/>
    </location>
</feature>
<dbReference type="InterPro" id="IPR052026">
    <property type="entry name" value="ExeA_AAA_ATPase_DNA-bind"/>
</dbReference>
<gene>
    <name evidence="2" type="ORF">EDC28_101533</name>
</gene>
<accession>A0A3N1PVR0</accession>
<evidence type="ECO:0000259" key="1">
    <source>
        <dbReference type="SMART" id="SM00382"/>
    </source>
</evidence>
<proteinExistence type="predicted"/>
<keyword evidence="3" id="KW-1185">Reference proteome</keyword>
<evidence type="ECO:0000313" key="2">
    <source>
        <dbReference type="EMBL" id="ROQ30840.1"/>
    </source>
</evidence>
<dbReference type="InterPro" id="IPR049945">
    <property type="entry name" value="AAA_22"/>
</dbReference>
<dbReference type="CDD" id="cd00009">
    <property type="entry name" value="AAA"/>
    <property type="match status" value="1"/>
</dbReference>
<dbReference type="PANTHER" id="PTHR35894:SF7">
    <property type="entry name" value="GENERAL SECRETION PATHWAY PROTEIN A-RELATED"/>
    <property type="match status" value="1"/>
</dbReference>
<dbReference type="SUPFAM" id="SSF52540">
    <property type="entry name" value="P-loop containing nucleoside triphosphate hydrolases"/>
    <property type="match status" value="1"/>
</dbReference>
<dbReference type="InterPro" id="IPR003593">
    <property type="entry name" value="AAA+_ATPase"/>
</dbReference>
<dbReference type="SMART" id="SM00382">
    <property type="entry name" value="AAA"/>
    <property type="match status" value="1"/>
</dbReference>
<organism evidence="2 3">
    <name type="scientific">Gallaecimonas pentaromativorans</name>
    <dbReference type="NCBI Taxonomy" id="584787"/>
    <lineage>
        <taxon>Bacteria</taxon>
        <taxon>Pseudomonadati</taxon>
        <taxon>Pseudomonadota</taxon>
        <taxon>Gammaproteobacteria</taxon>
        <taxon>Enterobacterales</taxon>
        <taxon>Gallaecimonadaceae</taxon>
        <taxon>Gallaecimonas</taxon>
    </lineage>
</organism>
<name>A0A3N1PVR0_9GAMM</name>
<dbReference type="Proteomes" id="UP000268033">
    <property type="component" value="Unassembled WGS sequence"/>
</dbReference>
<dbReference type="EMBL" id="RJUL01000001">
    <property type="protein sequence ID" value="ROQ30840.1"/>
    <property type="molecule type" value="Genomic_DNA"/>
</dbReference>